<evidence type="ECO:0000256" key="1">
    <source>
        <dbReference type="SAM" id="MobiDB-lite"/>
    </source>
</evidence>
<feature type="compositionally biased region" description="Polar residues" evidence="1">
    <location>
        <begin position="111"/>
        <end position="131"/>
    </location>
</feature>
<dbReference type="EMBL" id="CP000480">
    <property type="protein sequence ID" value="ABK73641.1"/>
    <property type="molecule type" value="Genomic_DNA"/>
</dbReference>
<reference evidence="2 3" key="1">
    <citation type="submission" date="2006-10" db="EMBL/GenBank/DDBJ databases">
        <authorList>
            <person name="Fleischmann R.D."/>
            <person name="Dodson R.J."/>
            <person name="Haft D.H."/>
            <person name="Merkel J.S."/>
            <person name="Nelson W.C."/>
            <person name="Fraser C.M."/>
        </authorList>
    </citation>
    <scope>NUCLEOTIDE SEQUENCE [LARGE SCALE GENOMIC DNA]</scope>
    <source>
        <strain evidence="3">ATCC 700084 / mc(2)155</strain>
    </source>
</reference>
<accession>A0QUC6</accession>
<protein>
    <submittedName>
        <fullName evidence="2">Uncharacterized protein</fullName>
    </submittedName>
</protein>
<dbReference type="AlphaFoldDB" id="A0QUC6"/>
<feature type="region of interest" description="Disordered" evidence="1">
    <location>
        <begin position="97"/>
        <end position="140"/>
    </location>
</feature>
<organism evidence="2 3">
    <name type="scientific">Mycolicibacterium smegmatis (strain ATCC 700084 / mc(2)155)</name>
    <name type="common">Mycobacterium smegmatis</name>
    <dbReference type="NCBI Taxonomy" id="246196"/>
    <lineage>
        <taxon>Bacteria</taxon>
        <taxon>Bacillati</taxon>
        <taxon>Actinomycetota</taxon>
        <taxon>Actinomycetes</taxon>
        <taxon>Mycobacteriales</taxon>
        <taxon>Mycobacteriaceae</taxon>
        <taxon>Mycolicibacterium</taxon>
    </lineage>
</organism>
<proteinExistence type="predicted"/>
<evidence type="ECO:0000313" key="3">
    <source>
        <dbReference type="Proteomes" id="UP000000757"/>
    </source>
</evidence>
<gene>
    <name evidence="2" type="ordered locus">MSMEG_2158</name>
</gene>
<dbReference type="KEGG" id="msm:MSMEG_2158"/>
<keyword evidence="3" id="KW-1185">Reference proteome</keyword>
<name>A0QUC6_MYCS2</name>
<evidence type="ECO:0000313" key="2">
    <source>
        <dbReference type="EMBL" id="ABK73641.1"/>
    </source>
</evidence>
<dbReference type="Proteomes" id="UP000000757">
    <property type="component" value="Chromosome"/>
</dbReference>
<sequence>MPVPRFCEDAEDVAGQQLWAFSVSPGLGMRVALVAADDSGRRHGPRVETFRNRTVGHQCLHECLLAAGQFIVFGHVHTSRACLVIGAAQAAAAIASSSSNNSAAGGKRPSRSSMNGVSTRSRNAVTRSRTSGGVRAAWVS</sequence>